<keyword evidence="1" id="KW-1133">Transmembrane helix</keyword>
<keyword evidence="1" id="KW-0472">Membrane</keyword>
<keyword evidence="1" id="KW-0812">Transmembrane</keyword>
<sequence length="80" mass="8591">MDEQRVKLTIGVVAVVAAVILIIERKAYARWNARMIRRTWGADSKRYASAQTPGSVLVTGIGLAFIGVVFVVTSIASITG</sequence>
<protein>
    <submittedName>
        <fullName evidence="2">Uncharacterized protein</fullName>
    </submittedName>
</protein>
<feature type="transmembrane region" description="Helical" evidence="1">
    <location>
        <begin position="55"/>
        <end position="78"/>
    </location>
</feature>
<proteinExistence type="predicted"/>
<dbReference type="Proteomes" id="UP000241085">
    <property type="component" value="Unassembled WGS sequence"/>
</dbReference>
<keyword evidence="3" id="KW-1185">Reference proteome</keyword>
<accession>A0A2T4UUN5</accession>
<comment type="caution">
    <text evidence="2">The sequence shown here is derived from an EMBL/GenBank/DDBJ whole genome shotgun (WGS) entry which is preliminary data.</text>
</comment>
<reference evidence="2 3" key="1">
    <citation type="submission" date="2018-03" db="EMBL/GenBank/DDBJ databases">
        <title>Bacteriophage NCPPB3778 and a type I-E CRISPR drive the evolution of the US Biological Select Agent, Rathayibacter toxicus.</title>
        <authorList>
            <person name="Davis E.W.II."/>
            <person name="Tabima J.F."/>
            <person name="Weisberg A.J."/>
            <person name="Dantas Lopes L."/>
            <person name="Wiseman M.S."/>
            <person name="Wiseman M.S."/>
            <person name="Pupko T."/>
            <person name="Belcher M.S."/>
            <person name="Sechler A.J."/>
            <person name="Tancos M.A."/>
            <person name="Schroeder B.K."/>
            <person name="Murray T.D."/>
            <person name="Luster D.G."/>
            <person name="Schneider W.L."/>
            <person name="Rogers E."/>
            <person name="Andreote F.D."/>
            <person name="Grunwald N.J."/>
            <person name="Putnam M.L."/>
            <person name="Chang J.H."/>
        </authorList>
    </citation>
    <scope>NUCLEOTIDE SEQUENCE [LARGE SCALE GENOMIC DNA]</scope>
    <source>
        <strain evidence="2 3">DSM 15933</strain>
    </source>
</reference>
<dbReference type="AlphaFoldDB" id="A0A2T4UUN5"/>
<gene>
    <name evidence="2" type="ORF">C1I63_10465</name>
</gene>
<dbReference type="EMBL" id="PZPL01000001">
    <property type="protein sequence ID" value="PTL73231.1"/>
    <property type="molecule type" value="Genomic_DNA"/>
</dbReference>
<organism evidence="2 3">
    <name type="scientific">Rathayibacter caricis DSM 15933</name>
    <dbReference type="NCBI Taxonomy" id="1328867"/>
    <lineage>
        <taxon>Bacteria</taxon>
        <taxon>Bacillati</taxon>
        <taxon>Actinomycetota</taxon>
        <taxon>Actinomycetes</taxon>
        <taxon>Micrococcales</taxon>
        <taxon>Microbacteriaceae</taxon>
        <taxon>Rathayibacter</taxon>
    </lineage>
</organism>
<evidence type="ECO:0000313" key="3">
    <source>
        <dbReference type="Proteomes" id="UP000241085"/>
    </source>
</evidence>
<feature type="transmembrane region" description="Helical" evidence="1">
    <location>
        <begin position="6"/>
        <end position="28"/>
    </location>
</feature>
<evidence type="ECO:0000313" key="2">
    <source>
        <dbReference type="EMBL" id="PTL73231.1"/>
    </source>
</evidence>
<name>A0A2T4UUN5_9MICO</name>
<evidence type="ECO:0000256" key="1">
    <source>
        <dbReference type="SAM" id="Phobius"/>
    </source>
</evidence>